<dbReference type="Gene3D" id="3.10.20.30">
    <property type="match status" value="1"/>
</dbReference>
<dbReference type="Pfam" id="PF02597">
    <property type="entry name" value="ThiS"/>
    <property type="match status" value="1"/>
</dbReference>
<dbReference type="InterPro" id="IPR016155">
    <property type="entry name" value="Mopterin_synth/thiamin_S_b"/>
</dbReference>
<gene>
    <name evidence="1" type="ordered locus">COPRO5265_1122</name>
</gene>
<reference evidence="1 2" key="2">
    <citation type="journal article" date="2014" name="Genome Announc.">
        <title>Complete Genome Sequence of Coprothermobacter proteolyticus DSM 5265.</title>
        <authorList>
            <person name="Alexiev A."/>
            <person name="Coil D.A."/>
            <person name="Badger J.H."/>
            <person name="Enticknap J."/>
            <person name="Ward N."/>
            <person name="Robb F.T."/>
            <person name="Eisen J.A."/>
        </authorList>
    </citation>
    <scope>NUCLEOTIDE SEQUENCE [LARGE SCALE GENOMIC DNA]</scope>
    <source>
        <strain evidence="2">ATCC 35245 / DSM 5265 / OCM 4 / BT</strain>
    </source>
</reference>
<dbReference type="AlphaFoldDB" id="B5Y9I4"/>
<dbReference type="SUPFAM" id="SSF54285">
    <property type="entry name" value="MoaD/ThiS"/>
    <property type="match status" value="1"/>
</dbReference>
<reference evidence="2" key="1">
    <citation type="submission" date="2008-08" db="EMBL/GenBank/DDBJ databases">
        <title>The complete genome sequence of Coprothermobacter proteolyticus strain ATCC 5245 / DSM 5265 / BT.</title>
        <authorList>
            <person name="Dodson R.J."/>
            <person name="Durkin A.S."/>
            <person name="Wu M."/>
            <person name="Eisen J."/>
            <person name="Sutton G."/>
        </authorList>
    </citation>
    <scope>NUCLEOTIDE SEQUENCE [LARGE SCALE GENOMIC DNA]</scope>
    <source>
        <strain evidence="2">ATCC 35245 / DSM 5265 / OCM 4 / BT</strain>
    </source>
</reference>
<dbReference type="Proteomes" id="UP000001732">
    <property type="component" value="Chromosome"/>
</dbReference>
<evidence type="ECO:0000313" key="2">
    <source>
        <dbReference type="Proteomes" id="UP000001732"/>
    </source>
</evidence>
<dbReference type="CDD" id="cd00754">
    <property type="entry name" value="Ubl_MoaD"/>
    <property type="match status" value="1"/>
</dbReference>
<keyword evidence="2" id="KW-1185">Reference proteome</keyword>
<dbReference type="RefSeq" id="WP_012544050.1">
    <property type="nucleotide sequence ID" value="NC_011295.1"/>
</dbReference>
<dbReference type="InterPro" id="IPR012675">
    <property type="entry name" value="Beta-grasp_dom_sf"/>
</dbReference>
<sequence>MVSDEMVKVKFFGKFADSHGTELLLENAKGKTIQELLIELNVEGAYMLAVNGALVSCNVTLEDGDELAVMPPVGGG</sequence>
<accession>B5Y9I4</accession>
<dbReference type="eggNOG" id="COG1977">
    <property type="taxonomic scope" value="Bacteria"/>
</dbReference>
<organism evidence="1 2">
    <name type="scientific">Coprothermobacter proteolyticus (strain ATCC 35245 / DSM 5265 / OCM 4 / BT)</name>
    <dbReference type="NCBI Taxonomy" id="309798"/>
    <lineage>
        <taxon>Bacteria</taxon>
        <taxon>Pseudomonadati</taxon>
        <taxon>Coprothermobacterota</taxon>
        <taxon>Coprothermobacteria</taxon>
        <taxon>Coprothermobacterales</taxon>
        <taxon>Coprothermobacteraceae</taxon>
        <taxon>Coprothermobacter</taxon>
    </lineage>
</organism>
<evidence type="ECO:0000313" key="1">
    <source>
        <dbReference type="EMBL" id="ACI17398.1"/>
    </source>
</evidence>
<dbReference type="KEGG" id="cpo:COPRO5265_1122"/>
<dbReference type="OrthoDB" id="9801945at2"/>
<dbReference type="EMBL" id="CP001145">
    <property type="protein sequence ID" value="ACI17398.1"/>
    <property type="molecule type" value="Genomic_DNA"/>
</dbReference>
<dbReference type="HOGENOM" id="CLU_114601_4_0_9"/>
<dbReference type="InterPro" id="IPR003749">
    <property type="entry name" value="ThiS/MoaD-like"/>
</dbReference>
<name>B5Y9I4_COPPD</name>
<proteinExistence type="predicted"/>
<dbReference type="STRING" id="309798.COPRO5265_1122"/>
<protein>
    <submittedName>
        <fullName evidence="1">Molybdopterin-converting factor subunit 1 (MPT synthase subunit 1)(Molybdopterin synthase subunit 1) (Molybdenum cofactor biosynthesisprotein D) (Molybdopterin-converting factor small subunit)</fullName>
    </submittedName>
</protein>